<evidence type="ECO:0000256" key="6">
    <source>
        <dbReference type="ARBA" id="ARBA00022741"/>
    </source>
</evidence>
<accession>A0A3B0MIH7</accession>
<dbReference type="VEuPathDB" id="PiroplasmaDB:TA19155"/>
<dbReference type="GO" id="GO:0006281">
    <property type="term" value="P:DNA repair"/>
    <property type="evidence" value="ECO:0007669"/>
    <property type="project" value="UniProtKB-KW"/>
</dbReference>
<evidence type="ECO:0000256" key="2">
    <source>
        <dbReference type="ARBA" id="ARBA00004123"/>
    </source>
</evidence>
<dbReference type="GO" id="GO:0045951">
    <property type="term" value="P:positive regulation of mitotic recombination"/>
    <property type="evidence" value="ECO:0007669"/>
    <property type="project" value="TreeGrafter"/>
</dbReference>
<evidence type="ECO:0000256" key="1">
    <source>
        <dbReference type="ARBA" id="ARBA00001966"/>
    </source>
</evidence>
<evidence type="ECO:0000256" key="12">
    <source>
        <dbReference type="ARBA" id="ARBA00023014"/>
    </source>
</evidence>
<dbReference type="EMBL" id="UIVS01000001">
    <property type="protein sequence ID" value="SVP89515.1"/>
    <property type="molecule type" value="Genomic_DNA"/>
</dbReference>
<keyword evidence="13" id="KW-0238">DNA-binding</keyword>
<dbReference type="PROSITE" id="PS51193">
    <property type="entry name" value="HELICASE_ATP_BIND_2"/>
    <property type="match status" value="1"/>
</dbReference>
<dbReference type="GO" id="GO:0043139">
    <property type="term" value="F:5'-3' DNA helicase activity"/>
    <property type="evidence" value="ECO:0007669"/>
    <property type="project" value="UniProtKB-EC"/>
</dbReference>
<dbReference type="NCBIfam" id="TIGR00604">
    <property type="entry name" value="rad3"/>
    <property type="match status" value="1"/>
</dbReference>
<dbReference type="SUPFAM" id="SSF52540">
    <property type="entry name" value="P-loop containing nucleoside triphosphate hydrolases"/>
    <property type="match status" value="2"/>
</dbReference>
<keyword evidence="5" id="KW-0479">Metal-binding</keyword>
<dbReference type="InterPro" id="IPR010614">
    <property type="entry name" value="RAD3-like_helicase_DEAD"/>
</dbReference>
<dbReference type="PANTHER" id="PTHR11472">
    <property type="entry name" value="DNA REPAIR DEAD HELICASE RAD3/XP-D SUBFAMILY MEMBER"/>
    <property type="match status" value="1"/>
</dbReference>
<keyword evidence="15" id="KW-0413">Isomerase</keyword>
<feature type="coiled-coil region" evidence="19">
    <location>
        <begin position="399"/>
        <end position="426"/>
    </location>
</feature>
<dbReference type="InterPro" id="IPR013020">
    <property type="entry name" value="Rad3/Chl1-like"/>
</dbReference>
<keyword evidence="4" id="KW-0004">4Fe-4S</keyword>
<dbReference type="AlphaFoldDB" id="A0A3B0MIH7"/>
<comment type="catalytic activity">
    <reaction evidence="18">
        <text>ATP + H2O = ADP + phosphate + H(+)</text>
        <dbReference type="Rhea" id="RHEA:13065"/>
        <dbReference type="ChEBI" id="CHEBI:15377"/>
        <dbReference type="ChEBI" id="CHEBI:15378"/>
        <dbReference type="ChEBI" id="CHEBI:30616"/>
        <dbReference type="ChEBI" id="CHEBI:43474"/>
        <dbReference type="ChEBI" id="CHEBI:456216"/>
        <dbReference type="EC" id="5.6.2.3"/>
    </reaction>
</comment>
<dbReference type="InterPro" id="IPR006554">
    <property type="entry name" value="Helicase-like_DEXD_c2"/>
</dbReference>
<dbReference type="InterPro" id="IPR014013">
    <property type="entry name" value="Helic_SF1/SF2_ATP-bd_DinG/Rad3"/>
</dbReference>
<evidence type="ECO:0000256" key="3">
    <source>
        <dbReference type="ARBA" id="ARBA00009146"/>
    </source>
</evidence>
<evidence type="ECO:0000256" key="19">
    <source>
        <dbReference type="SAM" id="Coils"/>
    </source>
</evidence>
<dbReference type="GO" id="GO:0005634">
    <property type="term" value="C:nucleus"/>
    <property type="evidence" value="ECO:0007669"/>
    <property type="project" value="UniProtKB-SubCell"/>
</dbReference>
<keyword evidence="14" id="KW-0234">DNA repair</keyword>
<name>A0A3B0MIH7_THEAN</name>
<evidence type="ECO:0000313" key="21">
    <source>
        <dbReference type="EMBL" id="SVP88347.1"/>
    </source>
</evidence>
<feature type="domain" description="Helicase ATP-binding" evidence="20">
    <location>
        <begin position="8"/>
        <end position="432"/>
    </location>
</feature>
<dbReference type="SMART" id="SM00491">
    <property type="entry name" value="HELICc2"/>
    <property type="match status" value="1"/>
</dbReference>
<dbReference type="SMART" id="SM00488">
    <property type="entry name" value="DEXDc2"/>
    <property type="match status" value="1"/>
</dbReference>
<dbReference type="InterPro" id="IPR010643">
    <property type="entry name" value="HBB"/>
</dbReference>
<evidence type="ECO:0000256" key="14">
    <source>
        <dbReference type="ARBA" id="ARBA00023204"/>
    </source>
</evidence>
<keyword evidence="10" id="KW-0067">ATP-binding</keyword>
<dbReference type="InterPro" id="IPR027417">
    <property type="entry name" value="P-loop_NTPase"/>
</dbReference>
<evidence type="ECO:0000256" key="18">
    <source>
        <dbReference type="ARBA" id="ARBA00048954"/>
    </source>
</evidence>
<evidence type="ECO:0000256" key="5">
    <source>
        <dbReference type="ARBA" id="ARBA00022723"/>
    </source>
</evidence>
<sequence>MVRFWIEGIEVYFPYPKIYPEQIAYMKSLKNVLDSKGHAVLEMPTGTGKTVALFSFVSSYQLARPELGKLVYCTRTIHEMEKALNELSVVISYRNSQLNIDHSSTYEGSNTYKTSNNMNETNQNYIKNINSVKHIKEEKNVKIKVEQDVEISKNDHFLAVGLCSRRNLCIHPEVSSQADRTKIDEKCIFHFHTPVEYYRYLVMPILIFIVKVYIGCDLTSIWRRMQFEDLEDTKRNEHTLEYEGSKPIKIKPSASAVQEIPDIEEFNSMGLCGYYETIERIWNPTFMPSGVYTLEGLKEYCLNFKDPRTGRSSPICPYFAARRAIDDANIVVLNYQYLIDPKVSDAVFYHLCTESYLKEKRDDKESKPKLPIVVVFDEAHNIDNVCIEALSVELSTETLDNAYSDVSRLENSVRELRLRDEELLLEEYRRLVESTDFGSADIEGYMNPLLRQDIVDRVMPGSIRKAEHFISFLKVVIGYLKKYIKVKEPKSEGPLMFLYRFQNETGIISDVFQHTYNRFKSLLNTLKMTVGNLTALHLVIDFCSLVGTYYKGFIIIVDPFPKSAAYDPVIQFSCLDASVAMKPVLENFQSVILTSGTMSPLEFYPKILNFSPILTQSLPMSLDRECLCPIIVSKGDNQVHMTTKFDLRKDITLLRNYGSLVIELCKSIPDGVVCFFPSYAYMELILSHWYETGILSSIMSHKLVFIETKESISTSLALHNYRRACDAGRGGLFLSVCRGKVAEGIDFDMHYGRCVILIGIPFQYTLSRTLKARLDFMRCNYGILESEFIIFDAMRQAAQCIGRVIRNKGDYGLMVLADSRYTRVGKRSKLPVWILKRLDLGNFYLTCESASSIGKAFIRRMSQEYISTKRTKFGQTTLNNEKLYWSTVKSILDL</sequence>
<dbReference type="Pfam" id="PF06777">
    <property type="entry name" value="HBB"/>
    <property type="match status" value="1"/>
</dbReference>
<keyword evidence="11" id="KW-0408">Iron</keyword>
<evidence type="ECO:0000256" key="15">
    <source>
        <dbReference type="ARBA" id="ARBA00023235"/>
    </source>
</evidence>
<dbReference type="InterPro" id="IPR006555">
    <property type="entry name" value="ATP-dep_Helicase_C"/>
</dbReference>
<keyword evidence="8" id="KW-0378">Hydrolase</keyword>
<dbReference type="EC" id="5.6.2.3" evidence="17"/>
<dbReference type="GO" id="GO:0046872">
    <property type="term" value="F:metal ion binding"/>
    <property type="evidence" value="ECO:0007669"/>
    <property type="project" value="UniProtKB-KW"/>
</dbReference>
<dbReference type="GO" id="GO:0003684">
    <property type="term" value="F:damaged DNA binding"/>
    <property type="evidence" value="ECO:0007669"/>
    <property type="project" value="TreeGrafter"/>
</dbReference>
<comment type="subcellular location">
    <subcellularLocation>
        <location evidence="2">Nucleus</location>
    </subcellularLocation>
</comment>
<dbReference type="EMBL" id="UIVT01000001">
    <property type="protein sequence ID" value="SVP88347.1"/>
    <property type="molecule type" value="Genomic_DNA"/>
</dbReference>
<evidence type="ECO:0000256" key="11">
    <source>
        <dbReference type="ARBA" id="ARBA00023004"/>
    </source>
</evidence>
<evidence type="ECO:0000259" key="20">
    <source>
        <dbReference type="PROSITE" id="PS51193"/>
    </source>
</evidence>
<gene>
    <name evidence="21" type="ORF">TAT_000021100</name>
    <name evidence="22" type="ORF">TAV_000021000</name>
</gene>
<reference evidence="22" key="1">
    <citation type="submission" date="2018-07" db="EMBL/GenBank/DDBJ databases">
        <authorList>
            <person name="Quirk P.G."/>
            <person name="Krulwich T.A."/>
        </authorList>
    </citation>
    <scope>NUCLEOTIDE SEQUENCE</scope>
    <source>
        <strain evidence="22">Anand</strain>
    </source>
</reference>
<comment type="cofactor">
    <cofactor evidence="1">
        <name>[4Fe-4S] cluster</name>
        <dbReference type="ChEBI" id="CHEBI:49883"/>
    </cofactor>
</comment>
<comment type="similarity">
    <text evidence="3">Belongs to the helicase family. RAD3/XPD subfamily.</text>
</comment>
<evidence type="ECO:0000256" key="4">
    <source>
        <dbReference type="ARBA" id="ARBA00022485"/>
    </source>
</evidence>
<evidence type="ECO:0000256" key="17">
    <source>
        <dbReference type="ARBA" id="ARBA00044969"/>
    </source>
</evidence>
<dbReference type="Pfam" id="PF06733">
    <property type="entry name" value="DEAD_2"/>
    <property type="match status" value="1"/>
</dbReference>
<dbReference type="InterPro" id="IPR045028">
    <property type="entry name" value="DinG/Rad3-like"/>
</dbReference>
<evidence type="ECO:0000313" key="22">
    <source>
        <dbReference type="EMBL" id="SVP89515.1"/>
    </source>
</evidence>
<protein>
    <recommendedName>
        <fullName evidence="17">DNA 5'-3' helicase</fullName>
        <ecNumber evidence="17">5.6.2.3</ecNumber>
    </recommendedName>
</protein>
<evidence type="ECO:0000256" key="7">
    <source>
        <dbReference type="ARBA" id="ARBA00022763"/>
    </source>
</evidence>
<evidence type="ECO:0000256" key="10">
    <source>
        <dbReference type="ARBA" id="ARBA00022840"/>
    </source>
</evidence>
<keyword evidence="12" id="KW-0411">Iron-sulfur</keyword>
<keyword evidence="19" id="KW-0175">Coiled coil</keyword>
<evidence type="ECO:0000256" key="13">
    <source>
        <dbReference type="ARBA" id="ARBA00023125"/>
    </source>
</evidence>
<keyword evidence="6" id="KW-0547">Nucleotide-binding</keyword>
<dbReference type="Gene3D" id="1.10.275.30">
    <property type="match status" value="1"/>
</dbReference>
<dbReference type="CDD" id="cd18788">
    <property type="entry name" value="SF2_C_XPD"/>
    <property type="match status" value="1"/>
</dbReference>
<dbReference type="Pfam" id="PF13307">
    <property type="entry name" value="Helicase_C_2"/>
    <property type="match status" value="1"/>
</dbReference>
<proteinExistence type="inferred from homology"/>
<dbReference type="FunFam" id="3.40.50.300:FF:000135">
    <property type="entry name" value="DNA repair helicase RAD3, putative"/>
    <property type="match status" value="1"/>
</dbReference>
<dbReference type="GO" id="GO:0006366">
    <property type="term" value="P:transcription by RNA polymerase II"/>
    <property type="evidence" value="ECO:0007669"/>
    <property type="project" value="TreeGrafter"/>
</dbReference>
<evidence type="ECO:0000256" key="8">
    <source>
        <dbReference type="ARBA" id="ARBA00022801"/>
    </source>
</evidence>
<dbReference type="GO" id="GO:0051539">
    <property type="term" value="F:4 iron, 4 sulfur cluster binding"/>
    <property type="evidence" value="ECO:0007669"/>
    <property type="project" value="UniProtKB-KW"/>
</dbReference>
<dbReference type="FunFam" id="3.40.50.300:FF:000128">
    <property type="entry name" value="Putative DNA repair helicase RAD3"/>
    <property type="match status" value="1"/>
</dbReference>
<keyword evidence="9 22" id="KW-0347">Helicase</keyword>
<evidence type="ECO:0000256" key="9">
    <source>
        <dbReference type="ARBA" id="ARBA00022806"/>
    </source>
</evidence>
<keyword evidence="7" id="KW-0227">DNA damage</keyword>
<dbReference type="GO" id="GO:0005524">
    <property type="term" value="F:ATP binding"/>
    <property type="evidence" value="ECO:0007669"/>
    <property type="project" value="UniProtKB-KW"/>
</dbReference>
<dbReference type="PANTHER" id="PTHR11472:SF1">
    <property type="entry name" value="GENERAL TRANSCRIPTION AND DNA REPAIR FACTOR IIH HELICASE SUBUNIT XPD"/>
    <property type="match status" value="1"/>
</dbReference>
<evidence type="ECO:0000256" key="16">
    <source>
        <dbReference type="ARBA" id="ARBA00023242"/>
    </source>
</evidence>
<dbReference type="GO" id="GO:0016818">
    <property type="term" value="F:hydrolase activity, acting on acid anhydrides, in phosphorus-containing anhydrides"/>
    <property type="evidence" value="ECO:0007669"/>
    <property type="project" value="InterPro"/>
</dbReference>
<dbReference type="Gene3D" id="3.40.50.300">
    <property type="entry name" value="P-loop containing nucleotide triphosphate hydrolases"/>
    <property type="match status" value="3"/>
</dbReference>
<organism evidence="22">
    <name type="scientific">Theileria annulata</name>
    <dbReference type="NCBI Taxonomy" id="5874"/>
    <lineage>
        <taxon>Eukaryota</taxon>
        <taxon>Sar</taxon>
        <taxon>Alveolata</taxon>
        <taxon>Apicomplexa</taxon>
        <taxon>Aconoidasida</taxon>
        <taxon>Piroplasmida</taxon>
        <taxon>Theileriidae</taxon>
        <taxon>Theileria</taxon>
    </lineage>
</organism>
<keyword evidence="16" id="KW-0539">Nucleus</keyword>